<protein>
    <submittedName>
        <fullName evidence="2">Uncharacterized protein</fullName>
    </submittedName>
</protein>
<keyword evidence="1" id="KW-0175">Coiled coil</keyword>
<dbReference type="AlphaFoldDB" id="A0A8J2L3S4"/>
<accession>A0A8J2L3S4</accession>
<dbReference type="EMBL" id="CAJVCH010542694">
    <property type="protein sequence ID" value="CAG7827221.1"/>
    <property type="molecule type" value="Genomic_DNA"/>
</dbReference>
<gene>
    <name evidence="2" type="ORF">AFUS01_LOCUS37218</name>
</gene>
<feature type="non-terminal residue" evidence="2">
    <location>
        <position position="140"/>
    </location>
</feature>
<proteinExistence type="predicted"/>
<evidence type="ECO:0000256" key="1">
    <source>
        <dbReference type="SAM" id="Coils"/>
    </source>
</evidence>
<feature type="coiled-coil region" evidence="1">
    <location>
        <begin position="11"/>
        <end position="76"/>
    </location>
</feature>
<evidence type="ECO:0000313" key="2">
    <source>
        <dbReference type="EMBL" id="CAG7827221.1"/>
    </source>
</evidence>
<organism evidence="2 3">
    <name type="scientific">Allacma fusca</name>
    <dbReference type="NCBI Taxonomy" id="39272"/>
    <lineage>
        <taxon>Eukaryota</taxon>
        <taxon>Metazoa</taxon>
        <taxon>Ecdysozoa</taxon>
        <taxon>Arthropoda</taxon>
        <taxon>Hexapoda</taxon>
        <taxon>Collembola</taxon>
        <taxon>Symphypleona</taxon>
        <taxon>Sminthuridae</taxon>
        <taxon>Allacma</taxon>
    </lineage>
</organism>
<evidence type="ECO:0000313" key="3">
    <source>
        <dbReference type="Proteomes" id="UP000708208"/>
    </source>
</evidence>
<sequence>MDELMEKLCNMEKKLAKLDDIEKRMDKIDDIQEKMKRLIASNNSINNIMKNHSSQIANLETLTKSHNEEISELKTQLFQADNNKNFAQSDRSGNLIVRGLSAPLRSSHNSANSIIKTELITKICDSADQEQDVLKWFDVE</sequence>
<reference evidence="2" key="1">
    <citation type="submission" date="2021-06" db="EMBL/GenBank/DDBJ databases">
        <authorList>
            <person name="Hodson N. C."/>
            <person name="Mongue J. A."/>
            <person name="Jaron S. K."/>
        </authorList>
    </citation>
    <scope>NUCLEOTIDE SEQUENCE</scope>
</reference>
<dbReference type="Proteomes" id="UP000708208">
    <property type="component" value="Unassembled WGS sequence"/>
</dbReference>
<name>A0A8J2L3S4_9HEXA</name>
<keyword evidence="3" id="KW-1185">Reference proteome</keyword>
<comment type="caution">
    <text evidence="2">The sequence shown here is derived from an EMBL/GenBank/DDBJ whole genome shotgun (WGS) entry which is preliminary data.</text>
</comment>